<evidence type="ECO:0000313" key="2">
    <source>
        <dbReference type="EMBL" id="CAE6071671.1"/>
    </source>
</evidence>
<accession>A0A8S2AER4</accession>
<dbReference type="Pfam" id="PF09743">
    <property type="entry name" value="E3_UFM1_ligase"/>
    <property type="match status" value="1"/>
</dbReference>
<evidence type="ECO:0000259" key="1">
    <source>
        <dbReference type="Pfam" id="PF09743"/>
    </source>
</evidence>
<dbReference type="Proteomes" id="UP000682877">
    <property type="component" value="Chromosome 5"/>
</dbReference>
<dbReference type="AlphaFoldDB" id="A0A8S2AER4"/>
<gene>
    <name evidence="2" type="ORF">AARE701A_LOCUS12222</name>
</gene>
<dbReference type="GO" id="GO:0034976">
    <property type="term" value="P:response to endoplasmic reticulum stress"/>
    <property type="evidence" value="ECO:0007669"/>
    <property type="project" value="TreeGrafter"/>
</dbReference>
<dbReference type="InterPro" id="IPR018611">
    <property type="entry name" value="Ufl1"/>
</dbReference>
<dbReference type="GO" id="GO:1990592">
    <property type="term" value="P:protein K69-linked ufmylation"/>
    <property type="evidence" value="ECO:0007669"/>
    <property type="project" value="TreeGrafter"/>
</dbReference>
<name>A0A8S2AER4_ARAAE</name>
<dbReference type="GO" id="GO:0005789">
    <property type="term" value="C:endoplasmic reticulum membrane"/>
    <property type="evidence" value="ECO:0007669"/>
    <property type="project" value="TreeGrafter"/>
</dbReference>
<evidence type="ECO:0000313" key="3">
    <source>
        <dbReference type="Proteomes" id="UP000682877"/>
    </source>
</evidence>
<dbReference type="GO" id="GO:0061666">
    <property type="term" value="F:UFM1 ligase activity"/>
    <property type="evidence" value="ECO:0007669"/>
    <property type="project" value="InterPro"/>
</dbReference>
<dbReference type="EMBL" id="LR999455">
    <property type="protein sequence ID" value="CAE6071671.1"/>
    <property type="molecule type" value="Genomic_DNA"/>
</dbReference>
<keyword evidence="3" id="KW-1185">Reference proteome</keyword>
<sequence length="171" mass="19688">MDDELLELQRQFEFAQQVKSSVRLSDRNVVELVMKLQELCVIDFDLLHTVTGKEFITQGEIISQNYWDSIAEEINERLQECSQIAVAELAGQLQVGYDLVQSVLEPRLRTLVKARLEGGLQAVIGRSGEAKQTCRSRSCIEKADVLGYQTKRVHFWHGHWVFYIFERCQIG</sequence>
<dbReference type="PANTHER" id="PTHR31057:SF0">
    <property type="entry name" value="E3 UFM1-PROTEIN LIGASE 1"/>
    <property type="match status" value="1"/>
</dbReference>
<dbReference type="GO" id="GO:0032434">
    <property type="term" value="P:regulation of proteasomal ubiquitin-dependent protein catabolic process"/>
    <property type="evidence" value="ECO:0007669"/>
    <property type="project" value="TreeGrafter"/>
</dbReference>
<feature type="domain" description="E3 UFM1-protein ligase 1-like N-terminal" evidence="1">
    <location>
        <begin position="57"/>
        <end position="119"/>
    </location>
</feature>
<dbReference type="InterPro" id="IPR056579">
    <property type="entry name" value="Ufl1_N"/>
</dbReference>
<proteinExistence type="predicted"/>
<dbReference type="PANTHER" id="PTHR31057">
    <property type="entry name" value="E3 UFM1-PROTEIN LIGASE 1"/>
    <property type="match status" value="1"/>
</dbReference>
<organism evidence="2 3">
    <name type="scientific">Arabidopsis arenosa</name>
    <name type="common">Sand rock-cress</name>
    <name type="synonym">Cardaminopsis arenosa</name>
    <dbReference type="NCBI Taxonomy" id="38785"/>
    <lineage>
        <taxon>Eukaryota</taxon>
        <taxon>Viridiplantae</taxon>
        <taxon>Streptophyta</taxon>
        <taxon>Embryophyta</taxon>
        <taxon>Tracheophyta</taxon>
        <taxon>Spermatophyta</taxon>
        <taxon>Magnoliopsida</taxon>
        <taxon>eudicotyledons</taxon>
        <taxon>Gunneridae</taxon>
        <taxon>Pentapetalae</taxon>
        <taxon>rosids</taxon>
        <taxon>malvids</taxon>
        <taxon>Brassicales</taxon>
        <taxon>Brassicaceae</taxon>
        <taxon>Camelineae</taxon>
        <taxon>Arabidopsis</taxon>
    </lineage>
</organism>
<protein>
    <recommendedName>
        <fullName evidence="1">E3 UFM1-protein ligase 1-like N-terminal domain-containing protein</fullName>
    </recommendedName>
</protein>
<reference evidence="2" key="1">
    <citation type="submission" date="2021-01" db="EMBL/GenBank/DDBJ databases">
        <authorList>
            <person name="Bezrukov I."/>
        </authorList>
    </citation>
    <scope>NUCLEOTIDE SEQUENCE</scope>
</reference>